<comment type="similarity">
    <text evidence="2">Belongs to the PNP/MTAP phosphorylase family.</text>
</comment>
<evidence type="ECO:0000259" key="8">
    <source>
        <dbReference type="Pfam" id="PF01048"/>
    </source>
</evidence>
<dbReference type="GO" id="GO:0004731">
    <property type="term" value="F:purine-nucleoside phosphorylase activity"/>
    <property type="evidence" value="ECO:0007669"/>
    <property type="project" value="UniProtKB-EC"/>
</dbReference>
<evidence type="ECO:0000313" key="9">
    <source>
        <dbReference type="EMBL" id="ETO10437.1"/>
    </source>
</evidence>
<dbReference type="InterPro" id="IPR011268">
    <property type="entry name" value="Purine_phosphorylase"/>
</dbReference>
<gene>
    <name evidence="9" type="ORF">RFI_26938</name>
</gene>
<evidence type="ECO:0000256" key="2">
    <source>
        <dbReference type="ARBA" id="ARBA00006751"/>
    </source>
</evidence>
<keyword evidence="5" id="KW-0808">Transferase</keyword>
<dbReference type="PANTHER" id="PTHR11904">
    <property type="entry name" value="METHYLTHIOADENOSINE/PURINE NUCLEOSIDE PHOSPHORYLASE"/>
    <property type="match status" value="1"/>
</dbReference>
<proteinExistence type="inferred from homology"/>
<evidence type="ECO:0000256" key="6">
    <source>
        <dbReference type="ARBA" id="ARBA00031036"/>
    </source>
</evidence>
<dbReference type="Pfam" id="PF01048">
    <property type="entry name" value="PNP_UDP_1"/>
    <property type="match status" value="1"/>
</dbReference>
<keyword evidence="7" id="KW-0472">Membrane</keyword>
<dbReference type="EMBL" id="ASPP01023471">
    <property type="protein sequence ID" value="ETO10437.1"/>
    <property type="molecule type" value="Genomic_DNA"/>
</dbReference>
<comment type="pathway">
    <text evidence="1">Purine metabolism; purine nucleoside salvage.</text>
</comment>
<feature type="domain" description="Nucleoside phosphorylase" evidence="8">
    <location>
        <begin position="62"/>
        <end position="264"/>
    </location>
</feature>
<dbReference type="EC" id="2.4.2.1" evidence="3"/>
<dbReference type="Proteomes" id="UP000023152">
    <property type="component" value="Unassembled WGS sequence"/>
</dbReference>
<evidence type="ECO:0000256" key="7">
    <source>
        <dbReference type="SAM" id="Phobius"/>
    </source>
</evidence>
<dbReference type="AlphaFoldDB" id="X6MAF3"/>
<keyword evidence="7" id="KW-0812">Transmembrane</keyword>
<keyword evidence="4" id="KW-0328">Glycosyltransferase</keyword>
<evidence type="ECO:0000256" key="3">
    <source>
        <dbReference type="ARBA" id="ARBA00011886"/>
    </source>
</evidence>
<keyword evidence="7" id="KW-1133">Transmembrane helix</keyword>
<evidence type="ECO:0000256" key="4">
    <source>
        <dbReference type="ARBA" id="ARBA00022676"/>
    </source>
</evidence>
<name>X6MAF3_RETFI</name>
<feature type="transmembrane region" description="Helical" evidence="7">
    <location>
        <begin position="115"/>
        <end position="135"/>
    </location>
</feature>
<keyword evidence="10" id="KW-1185">Reference proteome</keyword>
<dbReference type="UniPathway" id="UPA00606"/>
<dbReference type="OMA" id="NIPTHHV"/>
<evidence type="ECO:0000256" key="1">
    <source>
        <dbReference type="ARBA" id="ARBA00005058"/>
    </source>
</evidence>
<dbReference type="InterPro" id="IPR035994">
    <property type="entry name" value="Nucleoside_phosphorylase_sf"/>
</dbReference>
<dbReference type="InterPro" id="IPR000845">
    <property type="entry name" value="Nucleoside_phosphorylase_d"/>
</dbReference>
<comment type="caution">
    <text evidence="9">The sequence shown here is derived from an EMBL/GenBank/DDBJ whole genome shotgun (WGS) entry which is preliminary data.</text>
</comment>
<evidence type="ECO:0000256" key="5">
    <source>
        <dbReference type="ARBA" id="ARBA00022679"/>
    </source>
</evidence>
<dbReference type="GO" id="GO:0005737">
    <property type="term" value="C:cytoplasm"/>
    <property type="evidence" value="ECO:0007669"/>
    <property type="project" value="TreeGrafter"/>
</dbReference>
<accession>X6MAF3</accession>
<dbReference type="SUPFAM" id="SSF53167">
    <property type="entry name" value="Purine and uridine phosphorylases"/>
    <property type="match status" value="1"/>
</dbReference>
<protein>
    <recommendedName>
        <fullName evidence="3">purine-nucleoside phosphorylase</fullName>
        <ecNumber evidence="3">2.4.2.1</ecNumber>
    </recommendedName>
    <alternativeName>
        <fullName evidence="6">Inosine-guanosine phosphorylase</fullName>
    </alternativeName>
</protein>
<evidence type="ECO:0000313" key="10">
    <source>
        <dbReference type="Proteomes" id="UP000023152"/>
    </source>
</evidence>
<dbReference type="GO" id="GO:0009116">
    <property type="term" value="P:nucleoside metabolic process"/>
    <property type="evidence" value="ECO:0007669"/>
    <property type="project" value="InterPro"/>
</dbReference>
<reference evidence="9 10" key="1">
    <citation type="journal article" date="2013" name="Curr. Biol.">
        <title>The Genome of the Foraminiferan Reticulomyxa filosa.</title>
        <authorList>
            <person name="Glockner G."/>
            <person name="Hulsmann N."/>
            <person name="Schleicher M."/>
            <person name="Noegel A.A."/>
            <person name="Eichinger L."/>
            <person name="Gallinger C."/>
            <person name="Pawlowski J."/>
            <person name="Sierra R."/>
            <person name="Euteneuer U."/>
            <person name="Pillet L."/>
            <person name="Moustafa A."/>
            <person name="Platzer M."/>
            <person name="Groth M."/>
            <person name="Szafranski K."/>
            <person name="Schliwa M."/>
        </authorList>
    </citation>
    <scope>NUCLEOTIDE SEQUENCE [LARGE SCALE GENOMIC DNA]</scope>
</reference>
<dbReference type="Gene3D" id="3.40.50.1580">
    <property type="entry name" value="Nucleoside phosphorylase domain"/>
    <property type="match status" value="1"/>
</dbReference>
<dbReference type="PANTHER" id="PTHR11904:SF9">
    <property type="entry name" value="PURINE NUCLEOSIDE PHOSPHORYLASE-RELATED"/>
    <property type="match status" value="1"/>
</dbReference>
<sequence>MTTTSEPSQKEHPTSTAYPLRIRTGTDGKIALQKTNVKSYEYRNQLILASEYVRTQLGTASIAIVLGSGLGGFEDLLHNKKELAYEQIPFLPLPTVKGHSGKIIMGEGDPTPMKFRLLFLLVIVLSFNGQISAFTKKMICRLTEKKKGYPMYQIVFCTRLAYLVGCHTMILTNSSGGCIPHQKPGSVVIVNDFIRSAYYKVLNHSASDAMFGVRHPRGDHLLDPDLISLFGKVAEEMNFPHYFGSYWWACGPVYETAAQIRFIIACDGASVGKHK</sequence>
<dbReference type="OrthoDB" id="10261782at2759"/>
<organism evidence="9 10">
    <name type="scientific">Reticulomyxa filosa</name>
    <dbReference type="NCBI Taxonomy" id="46433"/>
    <lineage>
        <taxon>Eukaryota</taxon>
        <taxon>Sar</taxon>
        <taxon>Rhizaria</taxon>
        <taxon>Retaria</taxon>
        <taxon>Foraminifera</taxon>
        <taxon>Monothalamids</taxon>
        <taxon>Reticulomyxidae</taxon>
        <taxon>Reticulomyxa</taxon>
    </lineage>
</organism>